<evidence type="ECO:0000256" key="2">
    <source>
        <dbReference type="SAM" id="Phobius"/>
    </source>
</evidence>
<comment type="subcellular location">
    <subcellularLocation>
        <location evidence="1">Cell inner membrane</location>
        <topology evidence="1">Multi-pass membrane protein</topology>
    </subcellularLocation>
</comment>
<dbReference type="PANTHER" id="PTHR35813:SF1">
    <property type="entry name" value="INNER MEMBRANE PROTEIN YBAN"/>
    <property type="match status" value="1"/>
</dbReference>
<dbReference type="AlphaFoldDB" id="A0A6M1RPW1"/>
<evidence type="ECO:0000313" key="3">
    <source>
        <dbReference type="EMBL" id="NGN98087.1"/>
    </source>
</evidence>
<gene>
    <name evidence="3" type="ORF">G5S52_10595</name>
</gene>
<evidence type="ECO:0000313" key="4">
    <source>
        <dbReference type="Proteomes" id="UP000473008"/>
    </source>
</evidence>
<proteinExistence type="predicted"/>
<keyword evidence="1" id="KW-0997">Cell inner membrane</keyword>
<feature type="transmembrane region" description="Helical" evidence="2">
    <location>
        <begin position="12"/>
        <end position="39"/>
    </location>
</feature>
<organism evidence="3 4">
    <name type="scientific">Grimontia sedimenti</name>
    <dbReference type="NCBI Taxonomy" id="2711294"/>
    <lineage>
        <taxon>Bacteria</taxon>
        <taxon>Pseudomonadati</taxon>
        <taxon>Pseudomonadota</taxon>
        <taxon>Gammaproteobacteria</taxon>
        <taxon>Vibrionales</taxon>
        <taxon>Vibrionaceae</taxon>
        <taxon>Grimontia</taxon>
    </lineage>
</organism>
<dbReference type="Pfam" id="PF04304">
    <property type="entry name" value="DUF454"/>
    <property type="match status" value="1"/>
</dbReference>
<name>A0A6M1RPW1_9GAMM</name>
<keyword evidence="2" id="KW-0812">Transmembrane</keyword>
<dbReference type="GO" id="GO:0005886">
    <property type="term" value="C:plasma membrane"/>
    <property type="evidence" value="ECO:0007669"/>
    <property type="project" value="UniProtKB-SubCell"/>
</dbReference>
<dbReference type="EMBL" id="JAALDL010000006">
    <property type="protein sequence ID" value="NGN98087.1"/>
    <property type="molecule type" value="Genomic_DNA"/>
</dbReference>
<keyword evidence="1" id="KW-1003">Cell membrane</keyword>
<accession>A0A6M1RPW1</accession>
<protein>
    <recommendedName>
        <fullName evidence="1">Inner membrane protein</fullName>
    </recommendedName>
</protein>
<comment type="caution">
    <text evidence="3">The sequence shown here is derived from an EMBL/GenBank/DDBJ whole genome shotgun (WGS) entry which is preliminary data.</text>
</comment>
<dbReference type="Proteomes" id="UP000473008">
    <property type="component" value="Unassembled WGS sequence"/>
</dbReference>
<feature type="transmembrane region" description="Helical" evidence="2">
    <location>
        <begin position="103"/>
        <end position="119"/>
    </location>
</feature>
<dbReference type="InterPro" id="IPR007401">
    <property type="entry name" value="DUF454"/>
</dbReference>
<keyword evidence="2" id="KW-1133">Transmembrane helix</keyword>
<keyword evidence="1 2" id="KW-0472">Membrane</keyword>
<keyword evidence="4" id="KW-1185">Reference proteome</keyword>
<dbReference type="PANTHER" id="PTHR35813">
    <property type="entry name" value="INNER MEMBRANE PROTEIN YBAN"/>
    <property type="match status" value="1"/>
</dbReference>
<sequence length="132" mass="14991">MQESIKRILLLSIGWVCVLLGVIGIFLPLLPTTPFMLLASACFMRGSPRIAHWLHNHPTFGPAINNWNEHRAIDKKIKRRATVFIVLSFSLSIAIVPELWHKIMLVTMCVALLFWFNRLREIEAVAGASENT</sequence>
<evidence type="ECO:0000256" key="1">
    <source>
        <dbReference type="PIRNR" id="PIRNR016789"/>
    </source>
</evidence>
<dbReference type="PIRSF" id="PIRSF016789">
    <property type="entry name" value="DUF454"/>
    <property type="match status" value="1"/>
</dbReference>
<reference evidence="3 4" key="1">
    <citation type="submission" date="2020-02" db="EMBL/GenBank/DDBJ databases">
        <title>The draft genome of Grimontia sedimenta sp. nov., isolated from benthic sediments near coral reefs south of Kuwait.</title>
        <authorList>
            <person name="Mahmoud H.M."/>
            <person name="Jose L."/>
            <person name="Eapen S."/>
        </authorList>
    </citation>
    <scope>NUCLEOTIDE SEQUENCE [LARGE SCALE GENOMIC DNA]</scope>
    <source>
        <strain evidence="3 4">S25</strain>
    </source>
</reference>
<dbReference type="RefSeq" id="WP_165013388.1">
    <property type="nucleotide sequence ID" value="NZ_JAALDL010000006.1"/>
</dbReference>